<comment type="subcellular location">
    <subcellularLocation>
        <location evidence="1">Mitochondrion membrane</location>
    </subcellularLocation>
</comment>
<proteinExistence type="predicted"/>
<evidence type="ECO:0000313" key="5">
    <source>
        <dbReference type="Proteomes" id="UP000305067"/>
    </source>
</evidence>
<dbReference type="AlphaFoldDB" id="A0A5C3Q3H1"/>
<evidence type="ECO:0000256" key="2">
    <source>
        <dbReference type="ARBA" id="ARBA00023128"/>
    </source>
</evidence>
<dbReference type="OrthoDB" id="2094445at2759"/>
<dbReference type="GO" id="GO:0015986">
    <property type="term" value="P:proton motive force-driven ATP synthesis"/>
    <property type="evidence" value="ECO:0007669"/>
    <property type="project" value="TreeGrafter"/>
</dbReference>
<evidence type="ECO:0000256" key="3">
    <source>
        <dbReference type="ARBA" id="ARBA00023136"/>
    </source>
</evidence>
<name>A0A5C3Q3H1_9AGAR</name>
<dbReference type="PANTHER" id="PTHR28074:SF1">
    <property type="entry name" value="ATP SYNTHASE SUBUNIT K, MITOCHONDRIAL"/>
    <property type="match status" value="1"/>
</dbReference>
<accession>A0A5C3Q3H1</accession>
<reference evidence="4 5" key="1">
    <citation type="journal article" date="2019" name="Nat. Ecol. Evol.">
        <title>Megaphylogeny resolves global patterns of mushroom evolution.</title>
        <authorList>
            <person name="Varga T."/>
            <person name="Krizsan K."/>
            <person name="Foldi C."/>
            <person name="Dima B."/>
            <person name="Sanchez-Garcia M."/>
            <person name="Sanchez-Ramirez S."/>
            <person name="Szollosi G.J."/>
            <person name="Szarkandi J.G."/>
            <person name="Papp V."/>
            <person name="Albert L."/>
            <person name="Andreopoulos W."/>
            <person name="Angelini C."/>
            <person name="Antonin V."/>
            <person name="Barry K.W."/>
            <person name="Bougher N.L."/>
            <person name="Buchanan P."/>
            <person name="Buyck B."/>
            <person name="Bense V."/>
            <person name="Catcheside P."/>
            <person name="Chovatia M."/>
            <person name="Cooper J."/>
            <person name="Damon W."/>
            <person name="Desjardin D."/>
            <person name="Finy P."/>
            <person name="Geml J."/>
            <person name="Haridas S."/>
            <person name="Hughes K."/>
            <person name="Justo A."/>
            <person name="Karasinski D."/>
            <person name="Kautmanova I."/>
            <person name="Kiss B."/>
            <person name="Kocsube S."/>
            <person name="Kotiranta H."/>
            <person name="LaButti K.M."/>
            <person name="Lechner B.E."/>
            <person name="Liimatainen K."/>
            <person name="Lipzen A."/>
            <person name="Lukacs Z."/>
            <person name="Mihaltcheva S."/>
            <person name="Morgado L.N."/>
            <person name="Niskanen T."/>
            <person name="Noordeloos M.E."/>
            <person name="Ohm R.A."/>
            <person name="Ortiz-Santana B."/>
            <person name="Ovrebo C."/>
            <person name="Racz N."/>
            <person name="Riley R."/>
            <person name="Savchenko A."/>
            <person name="Shiryaev A."/>
            <person name="Soop K."/>
            <person name="Spirin V."/>
            <person name="Szebenyi C."/>
            <person name="Tomsovsky M."/>
            <person name="Tulloss R.E."/>
            <person name="Uehling J."/>
            <person name="Grigoriev I.V."/>
            <person name="Vagvolgyi C."/>
            <person name="Papp T."/>
            <person name="Martin F.M."/>
            <person name="Miettinen O."/>
            <person name="Hibbett D.S."/>
            <person name="Nagy L.G."/>
        </authorList>
    </citation>
    <scope>NUCLEOTIDE SEQUENCE [LARGE SCALE GENOMIC DNA]</scope>
    <source>
        <strain evidence="4 5">CBS 309.79</strain>
    </source>
</reference>
<keyword evidence="5" id="KW-1185">Reference proteome</keyword>
<dbReference type="Pfam" id="PF11022">
    <property type="entry name" value="ATP19"/>
    <property type="match status" value="1"/>
</dbReference>
<keyword evidence="2" id="KW-0496">Mitochondrion</keyword>
<dbReference type="STRING" id="1884261.A0A5C3Q3H1"/>
<gene>
    <name evidence="4" type="ORF">BDV98DRAFT_608746</name>
</gene>
<keyword evidence="3" id="KW-0472">Membrane</keyword>
<dbReference type="GO" id="GO:0031966">
    <property type="term" value="C:mitochondrial membrane"/>
    <property type="evidence" value="ECO:0007669"/>
    <property type="project" value="UniProtKB-SubCell"/>
</dbReference>
<sequence length="85" mass="9042">MSYVILGQTIKNEYLALGTMISTGLGAWAATRGGSKKAEPQGAGKAALEKVKEAVPFNASSSEEENLLDSIRKFVADAEKEDSKH</sequence>
<dbReference type="InterPro" id="IPR021278">
    <property type="entry name" value="ATP19"/>
</dbReference>
<protein>
    <submittedName>
        <fullName evidence="4">Uncharacterized protein</fullName>
    </submittedName>
</protein>
<evidence type="ECO:0000313" key="4">
    <source>
        <dbReference type="EMBL" id="TFK95707.1"/>
    </source>
</evidence>
<evidence type="ECO:0000256" key="1">
    <source>
        <dbReference type="ARBA" id="ARBA00004325"/>
    </source>
</evidence>
<dbReference type="Proteomes" id="UP000305067">
    <property type="component" value="Unassembled WGS sequence"/>
</dbReference>
<dbReference type="PANTHER" id="PTHR28074">
    <property type="entry name" value="ATP SYNTHASE SUBUNIT K, MITOCHONDRIAL"/>
    <property type="match status" value="1"/>
</dbReference>
<dbReference type="EMBL" id="ML178876">
    <property type="protein sequence ID" value="TFK95707.1"/>
    <property type="molecule type" value="Genomic_DNA"/>
</dbReference>
<organism evidence="4 5">
    <name type="scientific">Pterulicium gracile</name>
    <dbReference type="NCBI Taxonomy" id="1884261"/>
    <lineage>
        <taxon>Eukaryota</taxon>
        <taxon>Fungi</taxon>
        <taxon>Dikarya</taxon>
        <taxon>Basidiomycota</taxon>
        <taxon>Agaricomycotina</taxon>
        <taxon>Agaricomycetes</taxon>
        <taxon>Agaricomycetidae</taxon>
        <taxon>Agaricales</taxon>
        <taxon>Pleurotineae</taxon>
        <taxon>Pterulaceae</taxon>
        <taxon>Pterulicium</taxon>
    </lineage>
</organism>